<dbReference type="InterPro" id="IPR002156">
    <property type="entry name" value="RNaseH_domain"/>
</dbReference>
<dbReference type="Gene3D" id="3.30.420.10">
    <property type="entry name" value="Ribonuclease H-like superfamily/Ribonuclease H"/>
    <property type="match status" value="1"/>
</dbReference>
<dbReference type="EMBL" id="JBJKBG010000009">
    <property type="protein sequence ID" value="KAL3722031.1"/>
    <property type="molecule type" value="Genomic_DNA"/>
</dbReference>
<feature type="domain" description="RNase H type-1" evidence="1">
    <location>
        <begin position="13"/>
        <end position="135"/>
    </location>
</feature>
<sequence>MWRPPDPGILKINIDGAFSSGNISGSTAYICRDSTGAMQEGFTCTAPASSAFQIEVQALNIALRHLLRIGKADAPTIIETDCLQVVDAVHDPQKTPWESRSLLAETTALLPCFSHLLIRFTRRDTNAPADWAAKAHSRGSLSFVEGLSPSPSFV</sequence>
<keyword evidence="3" id="KW-1185">Reference proteome</keyword>
<evidence type="ECO:0000313" key="3">
    <source>
        <dbReference type="Proteomes" id="UP001634007"/>
    </source>
</evidence>
<evidence type="ECO:0000313" key="2">
    <source>
        <dbReference type="EMBL" id="KAL3722031.1"/>
    </source>
</evidence>
<protein>
    <recommendedName>
        <fullName evidence="1">RNase H type-1 domain-containing protein</fullName>
    </recommendedName>
</protein>
<dbReference type="PANTHER" id="PTHR47723">
    <property type="entry name" value="OS05G0353850 PROTEIN"/>
    <property type="match status" value="1"/>
</dbReference>
<organism evidence="2 3">
    <name type="scientific">Eucalyptus globulus</name>
    <name type="common">Tasmanian blue gum</name>
    <dbReference type="NCBI Taxonomy" id="34317"/>
    <lineage>
        <taxon>Eukaryota</taxon>
        <taxon>Viridiplantae</taxon>
        <taxon>Streptophyta</taxon>
        <taxon>Embryophyta</taxon>
        <taxon>Tracheophyta</taxon>
        <taxon>Spermatophyta</taxon>
        <taxon>Magnoliopsida</taxon>
        <taxon>eudicotyledons</taxon>
        <taxon>Gunneridae</taxon>
        <taxon>Pentapetalae</taxon>
        <taxon>rosids</taxon>
        <taxon>malvids</taxon>
        <taxon>Myrtales</taxon>
        <taxon>Myrtaceae</taxon>
        <taxon>Myrtoideae</taxon>
        <taxon>Eucalypteae</taxon>
        <taxon>Eucalyptus</taxon>
    </lineage>
</organism>
<dbReference type="InterPro" id="IPR012337">
    <property type="entry name" value="RNaseH-like_sf"/>
</dbReference>
<dbReference type="InterPro" id="IPR053151">
    <property type="entry name" value="RNase_H-like"/>
</dbReference>
<evidence type="ECO:0000259" key="1">
    <source>
        <dbReference type="Pfam" id="PF13456"/>
    </source>
</evidence>
<dbReference type="Pfam" id="PF13456">
    <property type="entry name" value="RVT_3"/>
    <property type="match status" value="1"/>
</dbReference>
<dbReference type="AlphaFoldDB" id="A0ABD3J7D5"/>
<dbReference type="SUPFAM" id="SSF53098">
    <property type="entry name" value="Ribonuclease H-like"/>
    <property type="match status" value="1"/>
</dbReference>
<dbReference type="PANTHER" id="PTHR47723:SF19">
    <property type="entry name" value="POLYNUCLEOTIDYL TRANSFERASE, RIBONUCLEASE H-LIKE SUPERFAMILY PROTEIN"/>
    <property type="match status" value="1"/>
</dbReference>
<dbReference type="Proteomes" id="UP001634007">
    <property type="component" value="Unassembled WGS sequence"/>
</dbReference>
<accession>A0ABD3J7D5</accession>
<dbReference type="InterPro" id="IPR036397">
    <property type="entry name" value="RNaseH_sf"/>
</dbReference>
<proteinExistence type="predicted"/>
<reference evidence="2 3" key="1">
    <citation type="submission" date="2024-11" db="EMBL/GenBank/DDBJ databases">
        <title>Chromosome-level genome assembly of Eucalyptus globulus Labill. provides insights into its genome evolution.</title>
        <authorList>
            <person name="Li X."/>
        </authorList>
    </citation>
    <scope>NUCLEOTIDE SEQUENCE [LARGE SCALE GENOMIC DNA]</scope>
    <source>
        <strain evidence="2">CL2024</strain>
        <tissue evidence="2">Fresh tender leaves</tissue>
    </source>
</reference>
<comment type="caution">
    <text evidence="2">The sequence shown here is derived from an EMBL/GenBank/DDBJ whole genome shotgun (WGS) entry which is preliminary data.</text>
</comment>
<gene>
    <name evidence="2" type="ORF">ACJRO7_034390</name>
</gene>
<dbReference type="CDD" id="cd06222">
    <property type="entry name" value="RNase_H_like"/>
    <property type="match status" value="1"/>
</dbReference>
<dbReference type="InterPro" id="IPR044730">
    <property type="entry name" value="RNase_H-like_dom_plant"/>
</dbReference>
<name>A0ABD3J7D5_EUCGL</name>